<dbReference type="Proteomes" id="UP000838160">
    <property type="component" value="Unassembled WGS sequence"/>
</dbReference>
<proteinExistence type="predicted"/>
<evidence type="ECO:0000313" key="1">
    <source>
        <dbReference type="EMBL" id="CAH0527341.1"/>
    </source>
</evidence>
<accession>A0ABM8ZKI6</accession>
<name>A0ABM8ZKI6_9VIBR</name>
<evidence type="ECO:0000313" key="2">
    <source>
        <dbReference type="Proteomes" id="UP000838160"/>
    </source>
</evidence>
<gene>
    <name evidence="1" type="ORF">VHP8226_02660</name>
</gene>
<keyword evidence="2" id="KW-1185">Reference proteome</keyword>
<reference evidence="1" key="1">
    <citation type="submission" date="2021-12" db="EMBL/GenBank/DDBJ databases">
        <authorList>
            <person name="Rodrigo-Torres L."/>
            <person name="Arahal R. D."/>
            <person name="Lucena T."/>
        </authorList>
    </citation>
    <scope>NUCLEOTIDE SEQUENCE</scope>
    <source>
        <strain evidence="1">CECT 8226</strain>
    </source>
</reference>
<dbReference type="RefSeq" id="WP_237485453.1">
    <property type="nucleotide sequence ID" value="NZ_CAKLCM010000002.1"/>
</dbReference>
<protein>
    <submittedName>
        <fullName evidence="1">Uncharacterized protein</fullName>
    </submittedName>
</protein>
<organism evidence="1 2">
    <name type="scientific">Vibrio hippocampi</name>
    <dbReference type="NCBI Taxonomy" id="654686"/>
    <lineage>
        <taxon>Bacteria</taxon>
        <taxon>Pseudomonadati</taxon>
        <taxon>Pseudomonadota</taxon>
        <taxon>Gammaproteobacteria</taxon>
        <taxon>Vibrionales</taxon>
        <taxon>Vibrionaceae</taxon>
        <taxon>Vibrio</taxon>
    </lineage>
</organism>
<sequence length="190" mass="20821">MDILKSFFRCESLLVCSVSFGIVVMPVQAMQTRQLDVSTNIDRSMMLADTVTLEFDPVSATLLFDKNAGKFFDQHFSLAINSTLDSQDDYVQNGYQLTLTENNSTCYDSISSTSATAIAGYESIATVHLDSLSNPMVLNFAKDIAAFGTGTTAGVKAASEHSIILTYPVINNDNVRYCEGNFVLGFRYNL</sequence>
<comment type="caution">
    <text evidence="1">The sequence shown here is derived from an EMBL/GenBank/DDBJ whole genome shotgun (WGS) entry which is preliminary data.</text>
</comment>
<dbReference type="EMBL" id="CAKLCM010000002">
    <property type="protein sequence ID" value="CAH0527341.1"/>
    <property type="molecule type" value="Genomic_DNA"/>
</dbReference>